<dbReference type="PANTHER" id="PTHR32077:SF63">
    <property type="entry name" value="FAS1 DOMAIN-CONTAINING PROTEIN"/>
    <property type="match status" value="1"/>
</dbReference>
<evidence type="ECO:0000313" key="12">
    <source>
        <dbReference type="EMBL" id="OAY37989.1"/>
    </source>
</evidence>
<proteinExistence type="inferred from homology"/>
<evidence type="ECO:0000313" key="13">
    <source>
        <dbReference type="Proteomes" id="UP000091857"/>
    </source>
</evidence>
<evidence type="ECO:0000256" key="5">
    <source>
        <dbReference type="ARBA" id="ARBA00022729"/>
    </source>
</evidence>
<keyword evidence="4" id="KW-0336">GPI-anchor</keyword>
<accession>A0A2C9V2H5</accession>
<dbReference type="PANTHER" id="PTHR32077">
    <property type="entry name" value="FASCICLIN-LIKE ARABINOGALACTAN PROTEIN"/>
    <property type="match status" value="1"/>
</dbReference>
<evidence type="ECO:0000256" key="1">
    <source>
        <dbReference type="ARBA" id="ARBA00004609"/>
    </source>
</evidence>
<keyword evidence="5 10" id="KW-0732">Signal</keyword>
<keyword evidence="8" id="KW-0325">Glycoprotein</keyword>
<dbReference type="GO" id="GO:0098552">
    <property type="term" value="C:side of membrane"/>
    <property type="evidence" value="ECO:0007669"/>
    <property type="project" value="UniProtKB-KW"/>
</dbReference>
<evidence type="ECO:0000256" key="10">
    <source>
        <dbReference type="SAM" id="SignalP"/>
    </source>
</evidence>
<keyword evidence="6" id="KW-0654">Proteoglycan</keyword>
<dbReference type="GO" id="GO:0009834">
    <property type="term" value="P:plant-type secondary cell wall biogenesis"/>
    <property type="evidence" value="ECO:0000318"/>
    <property type="project" value="GO_Central"/>
</dbReference>
<comment type="caution">
    <text evidence="12">The sequence shown here is derived from an EMBL/GenBank/DDBJ whole genome shotgun (WGS) entry which is preliminary data.</text>
</comment>
<keyword evidence="7" id="KW-0472">Membrane</keyword>
<dbReference type="InterPro" id="IPR045003">
    <property type="entry name" value="FLA_A"/>
</dbReference>
<dbReference type="InterPro" id="IPR036378">
    <property type="entry name" value="FAS1_dom_sf"/>
</dbReference>
<evidence type="ECO:0000259" key="11">
    <source>
        <dbReference type="PROSITE" id="PS50213"/>
    </source>
</evidence>
<comment type="similarity">
    <text evidence="2">Belongs to the fasciclin-like AGP family.</text>
</comment>
<dbReference type="PROSITE" id="PS50213">
    <property type="entry name" value="FAS1"/>
    <property type="match status" value="1"/>
</dbReference>
<dbReference type="Pfam" id="PF02469">
    <property type="entry name" value="Fasciclin"/>
    <property type="match status" value="1"/>
</dbReference>
<dbReference type="SMART" id="SM00554">
    <property type="entry name" value="FAS1"/>
    <property type="match status" value="1"/>
</dbReference>
<protein>
    <recommendedName>
        <fullName evidence="11">FAS1 domain-containing protein</fullName>
    </recommendedName>
</protein>
<dbReference type="EMBL" id="CM004397">
    <property type="protein sequence ID" value="OAY37989.1"/>
    <property type="molecule type" value="Genomic_DNA"/>
</dbReference>
<evidence type="ECO:0000256" key="8">
    <source>
        <dbReference type="ARBA" id="ARBA00023180"/>
    </source>
</evidence>
<feature type="chain" id="PRO_5012293639" description="FAS1 domain-containing protein" evidence="10">
    <location>
        <begin position="25"/>
        <end position="270"/>
    </location>
</feature>
<dbReference type="GO" id="GO:0005886">
    <property type="term" value="C:plasma membrane"/>
    <property type="evidence" value="ECO:0000318"/>
    <property type="project" value="GO_Central"/>
</dbReference>
<sequence>MKLQQSALSFSLLVLFLCCTKTFSLSPAAAPVQAPTVAPVQPPPPPAVQVPVLPGPINVVNILERAGHYSLFVRLLKATQSDTELTVELNHTHNGITIFAPTDGAFSGLKVGTLNSLSDGDKVKLVKFHISPIYISPSQFQTVSNPLKTQAGKGGRMSLNVTTTGSIVNITTGVINTTISSTVYNDNQLAIYQIDQVLLPMEVFSPNLPPPAPAPAPLLAVAPPPEKPKKAPIVESPAVPIDDVSGVVSCDVHKIEVILAMGIAAAMLCL</sequence>
<gene>
    <name evidence="12" type="ORF">MANES_11G143500v8</name>
</gene>
<comment type="subcellular location">
    <subcellularLocation>
        <location evidence="1">Cell membrane</location>
        <topology evidence="1">Lipid-anchor</topology>
        <topology evidence="1">GPI-anchor</topology>
    </subcellularLocation>
</comment>
<dbReference type="Proteomes" id="UP000091857">
    <property type="component" value="Chromosome 11"/>
</dbReference>
<name>A0A2C9V2H5_MANES</name>
<dbReference type="OrthoDB" id="850045at2759"/>
<comment type="function">
    <text evidence="9">May be a cell surface adhesion protein.</text>
</comment>
<keyword evidence="13" id="KW-1185">Reference proteome</keyword>
<evidence type="ECO:0000256" key="4">
    <source>
        <dbReference type="ARBA" id="ARBA00022622"/>
    </source>
</evidence>
<evidence type="ECO:0000256" key="3">
    <source>
        <dbReference type="ARBA" id="ARBA00022475"/>
    </source>
</evidence>
<dbReference type="SUPFAM" id="SSF82153">
    <property type="entry name" value="FAS1 domain"/>
    <property type="match status" value="1"/>
</dbReference>
<feature type="domain" description="FAS1" evidence="11">
    <location>
        <begin position="56"/>
        <end position="198"/>
    </location>
</feature>
<evidence type="ECO:0000256" key="2">
    <source>
        <dbReference type="ARBA" id="ARBA00007843"/>
    </source>
</evidence>
<dbReference type="InterPro" id="IPR000782">
    <property type="entry name" value="FAS1_domain"/>
</dbReference>
<dbReference type="AlphaFoldDB" id="A0A2C9V2H5"/>
<dbReference type="Gramene" id="Manes.11G143500.1.v8.1">
    <property type="protein sequence ID" value="Manes.11G143500.1.v8.1.CDS.1"/>
    <property type="gene ID" value="Manes.11G143500.v8.1"/>
</dbReference>
<reference evidence="13" key="1">
    <citation type="journal article" date="2016" name="Nat. Biotechnol.">
        <title>Sequencing wild and cultivated cassava and related species reveals extensive interspecific hybridization and genetic diversity.</title>
        <authorList>
            <person name="Bredeson J.V."/>
            <person name="Lyons J.B."/>
            <person name="Prochnik S.E."/>
            <person name="Wu G.A."/>
            <person name="Ha C.M."/>
            <person name="Edsinger-Gonzales E."/>
            <person name="Grimwood J."/>
            <person name="Schmutz J."/>
            <person name="Rabbi I.Y."/>
            <person name="Egesi C."/>
            <person name="Nauluvula P."/>
            <person name="Lebot V."/>
            <person name="Ndunguru J."/>
            <person name="Mkamilo G."/>
            <person name="Bart R.S."/>
            <person name="Setter T.L."/>
            <person name="Gleadow R.M."/>
            <person name="Kulakow P."/>
            <person name="Ferguson M.E."/>
            <person name="Rounsley S."/>
            <person name="Rokhsar D.S."/>
        </authorList>
    </citation>
    <scope>NUCLEOTIDE SEQUENCE [LARGE SCALE GENOMIC DNA]</scope>
    <source>
        <strain evidence="13">cv. AM560-2</strain>
    </source>
</reference>
<evidence type="ECO:0000256" key="6">
    <source>
        <dbReference type="ARBA" id="ARBA00022974"/>
    </source>
</evidence>
<keyword evidence="4" id="KW-0449">Lipoprotein</keyword>
<dbReference type="OMA" id="NHTHNGI"/>
<evidence type="ECO:0000256" key="9">
    <source>
        <dbReference type="ARBA" id="ARBA00024686"/>
    </source>
</evidence>
<evidence type="ECO:0000256" key="7">
    <source>
        <dbReference type="ARBA" id="ARBA00023136"/>
    </source>
</evidence>
<feature type="signal peptide" evidence="10">
    <location>
        <begin position="1"/>
        <end position="24"/>
    </location>
</feature>
<dbReference type="STRING" id="3983.A0A2C9V2H5"/>
<organism evidence="12 13">
    <name type="scientific">Manihot esculenta</name>
    <name type="common">Cassava</name>
    <name type="synonym">Jatropha manihot</name>
    <dbReference type="NCBI Taxonomy" id="3983"/>
    <lineage>
        <taxon>Eukaryota</taxon>
        <taxon>Viridiplantae</taxon>
        <taxon>Streptophyta</taxon>
        <taxon>Embryophyta</taxon>
        <taxon>Tracheophyta</taxon>
        <taxon>Spermatophyta</taxon>
        <taxon>Magnoliopsida</taxon>
        <taxon>eudicotyledons</taxon>
        <taxon>Gunneridae</taxon>
        <taxon>Pentapetalae</taxon>
        <taxon>rosids</taxon>
        <taxon>fabids</taxon>
        <taxon>Malpighiales</taxon>
        <taxon>Euphorbiaceae</taxon>
        <taxon>Crotonoideae</taxon>
        <taxon>Manihoteae</taxon>
        <taxon>Manihot</taxon>
    </lineage>
</organism>
<dbReference type="Gene3D" id="2.30.180.10">
    <property type="entry name" value="FAS1 domain"/>
    <property type="match status" value="1"/>
</dbReference>
<keyword evidence="3" id="KW-1003">Cell membrane</keyword>
<dbReference type="FunFam" id="2.30.180.10:FF:000006">
    <property type="entry name" value="Fasciclin-like arabinogalactan protein 11"/>
    <property type="match status" value="1"/>
</dbReference>